<keyword evidence="3" id="KW-1185">Reference proteome</keyword>
<dbReference type="Pfam" id="PF09509">
    <property type="entry name" value="Hypoth_Ymh"/>
    <property type="match status" value="1"/>
</dbReference>
<organism evidence="2 3">
    <name type="scientific">Prauserella oleivorans</name>
    <dbReference type="NCBI Taxonomy" id="1478153"/>
    <lineage>
        <taxon>Bacteria</taxon>
        <taxon>Bacillati</taxon>
        <taxon>Actinomycetota</taxon>
        <taxon>Actinomycetes</taxon>
        <taxon>Pseudonocardiales</taxon>
        <taxon>Pseudonocardiaceae</taxon>
        <taxon>Prauserella</taxon>
    </lineage>
</organism>
<accession>A0ABW5WAH9</accession>
<reference evidence="3" key="1">
    <citation type="journal article" date="2019" name="Int. J. Syst. Evol. Microbiol.">
        <title>The Global Catalogue of Microorganisms (GCM) 10K type strain sequencing project: providing services to taxonomists for standard genome sequencing and annotation.</title>
        <authorList>
            <consortium name="The Broad Institute Genomics Platform"/>
            <consortium name="The Broad Institute Genome Sequencing Center for Infectious Disease"/>
            <person name="Wu L."/>
            <person name="Ma J."/>
        </authorList>
    </citation>
    <scope>NUCLEOTIDE SEQUENCE [LARGE SCALE GENOMIC DNA]</scope>
    <source>
        <strain evidence="3">IBRC-M 10906</strain>
    </source>
</reference>
<feature type="domain" description="Conserved hypothetical protein CHP02391" evidence="1">
    <location>
        <begin position="112"/>
        <end position="235"/>
    </location>
</feature>
<name>A0ABW5WAH9_9PSEU</name>
<proteinExistence type="predicted"/>
<evidence type="ECO:0000313" key="2">
    <source>
        <dbReference type="EMBL" id="MFD2800464.1"/>
    </source>
</evidence>
<comment type="caution">
    <text evidence="2">The sequence shown here is derived from an EMBL/GenBank/DDBJ whole genome shotgun (WGS) entry which is preliminary data.</text>
</comment>
<dbReference type="EMBL" id="JBHUOF010000017">
    <property type="protein sequence ID" value="MFD2800464.1"/>
    <property type="molecule type" value="Genomic_DNA"/>
</dbReference>
<sequence>MRPTPWVLEADDVMSLPLDDLALRVLKDARDSNEWNWQNWLNSARQRAYPGNKQALRVLSEAWAWLLNRGLVVWNPEQSSPASFVISRQGHEALERGLPWLRAVHRLDLQLVPELEAKARPQFLRGDFEAAAFMAMKEVEIRTRALTELSDSLVGTKLMQAAFRLPPKDDLDRTSEAGPLWRPDIDPGESVALMDLFKGAIGLFKNPASHRRVDYTDSTEAAEVVLLADLLMRLLDKIEAASDDD</sequence>
<evidence type="ECO:0000313" key="3">
    <source>
        <dbReference type="Proteomes" id="UP001597478"/>
    </source>
</evidence>
<dbReference type="RefSeq" id="WP_377392570.1">
    <property type="nucleotide sequence ID" value="NZ_JBHSAN010000030.1"/>
</dbReference>
<gene>
    <name evidence="2" type="ORF">ACFS2C_13755</name>
</gene>
<dbReference type="Proteomes" id="UP001597478">
    <property type="component" value="Unassembled WGS sequence"/>
</dbReference>
<dbReference type="InterPro" id="IPR012654">
    <property type="entry name" value="CHP02391"/>
</dbReference>
<dbReference type="NCBIfam" id="TIGR02391">
    <property type="entry name" value="hypoth_ymh"/>
    <property type="match status" value="1"/>
</dbReference>
<evidence type="ECO:0000259" key="1">
    <source>
        <dbReference type="Pfam" id="PF09509"/>
    </source>
</evidence>
<protein>
    <submittedName>
        <fullName evidence="2">TIGR02391 family protein</fullName>
    </submittedName>
</protein>